<evidence type="ECO:0000256" key="3">
    <source>
        <dbReference type="ARBA" id="ARBA00023015"/>
    </source>
</evidence>
<keyword evidence="7" id="KW-0539">Nucleus</keyword>
<dbReference type="GO" id="GO:0000978">
    <property type="term" value="F:RNA polymerase II cis-regulatory region sequence-specific DNA binding"/>
    <property type="evidence" value="ECO:0007669"/>
    <property type="project" value="TreeGrafter"/>
</dbReference>
<evidence type="ECO:0000313" key="10">
    <source>
        <dbReference type="EMBL" id="KAK9393767.1"/>
    </source>
</evidence>
<feature type="region of interest" description="Disordered" evidence="8">
    <location>
        <begin position="178"/>
        <end position="223"/>
    </location>
</feature>
<dbReference type="FunFam" id="1.10.260.40:FF:000005">
    <property type="entry name" value="One cut domain family member"/>
    <property type="match status" value="1"/>
</dbReference>
<sequence>MAMAMAMDGGGGGGGEEYHSHAHHRTSAEPPLTGPLHPALTESCQNPAGLTGSSSYTTLTSLQPPLPPISTVSPKFPHHPQSLPHAHHRLAGNFTLLSDNLYPSPYPKEVAGLGQTLSPLGGLHITQQALSHYADAGVAMPAEKMLTPSGFEAQHPPLLARPGDQHLTPTTACLVPLGGIPRQPHTHLSARGHGQIQASSREPKPAAAAAAAQGSAGNHSGRLEEINTKDVAQRITTELKRYSIPQAIFAQRVLGRSQGTLSDLLRNPKPWSKLKSGRETFRRMWKWLQEPEFQRMSALRLAESNSPFLRGKGDKAAPSRPSSARSCFALAEASLFSAAAAGNPGWSLVHREAVKATQSNFGGRSRVKKSGYRGLGKATIAGVATFQGDAPARTDLGRSDPCSEEPMEDLKRVLVACLRS</sequence>
<dbReference type="GO" id="GO:0000981">
    <property type="term" value="F:DNA-binding transcription factor activity, RNA polymerase II-specific"/>
    <property type="evidence" value="ECO:0007669"/>
    <property type="project" value="TreeGrafter"/>
</dbReference>
<keyword evidence="5" id="KW-0371">Homeobox</keyword>
<evidence type="ECO:0000256" key="5">
    <source>
        <dbReference type="ARBA" id="ARBA00023155"/>
    </source>
</evidence>
<dbReference type="EMBL" id="JAOTOJ010000012">
    <property type="protein sequence ID" value="KAK9393767.1"/>
    <property type="molecule type" value="Genomic_DNA"/>
</dbReference>
<keyword evidence="4" id="KW-0238">DNA-binding</keyword>
<feature type="region of interest" description="Disordered" evidence="8">
    <location>
        <begin position="1"/>
        <end position="36"/>
    </location>
</feature>
<keyword evidence="11" id="KW-1185">Reference proteome</keyword>
<dbReference type="PANTHER" id="PTHR14057">
    <property type="entry name" value="TRANSCRIPTION FACTOR ONECUT"/>
    <property type="match status" value="1"/>
</dbReference>
<dbReference type="AlphaFoldDB" id="A0AAW1AVF0"/>
<reference evidence="10 11" key="1">
    <citation type="journal article" date="2024" name="Proc. Natl. Acad. Sci. U.S.A.">
        <title>The genetic regulatory architecture and epigenomic basis for age-related changes in rattlesnake venom.</title>
        <authorList>
            <person name="Hogan M.P."/>
            <person name="Holding M.L."/>
            <person name="Nystrom G.S."/>
            <person name="Colston T.J."/>
            <person name="Bartlett D.A."/>
            <person name="Mason A.J."/>
            <person name="Ellsworth S.A."/>
            <person name="Rautsaw R.M."/>
            <person name="Lawrence K.C."/>
            <person name="Strickland J.L."/>
            <person name="He B."/>
            <person name="Fraser P."/>
            <person name="Margres M.J."/>
            <person name="Gilbert D.M."/>
            <person name="Gibbs H.L."/>
            <person name="Parkinson C.L."/>
            <person name="Rokyta D.R."/>
        </authorList>
    </citation>
    <scope>NUCLEOTIDE SEQUENCE [LARGE SCALE GENOMIC DNA]</scope>
    <source>
        <strain evidence="10">DRR0105</strain>
    </source>
</reference>
<dbReference type="PANTHER" id="PTHR14057:SF9">
    <property type="entry name" value="HEPATOCYTE NUCLEAR FACTOR 6"/>
    <property type="match status" value="1"/>
</dbReference>
<evidence type="ECO:0000256" key="2">
    <source>
        <dbReference type="ARBA" id="ARBA00008190"/>
    </source>
</evidence>
<keyword evidence="3" id="KW-0805">Transcription regulation</keyword>
<dbReference type="SUPFAM" id="SSF47413">
    <property type="entry name" value="lambda repressor-like DNA-binding domains"/>
    <property type="match status" value="1"/>
</dbReference>
<name>A0AAW1AVF0_CROAD</name>
<evidence type="ECO:0000259" key="9">
    <source>
        <dbReference type="PROSITE" id="PS51042"/>
    </source>
</evidence>
<keyword evidence="6" id="KW-0804">Transcription</keyword>
<comment type="subcellular location">
    <subcellularLocation>
        <location evidence="1">Nucleus</location>
    </subcellularLocation>
</comment>
<dbReference type="Gene3D" id="1.10.260.40">
    <property type="entry name" value="lambda repressor-like DNA-binding domains"/>
    <property type="match status" value="1"/>
</dbReference>
<protein>
    <submittedName>
        <fullName evidence="10">Hepatocyte nuclear factor 6</fullName>
    </submittedName>
</protein>
<evidence type="ECO:0000256" key="4">
    <source>
        <dbReference type="ARBA" id="ARBA00023125"/>
    </source>
</evidence>
<feature type="domain" description="CUT" evidence="9">
    <location>
        <begin position="217"/>
        <end position="303"/>
    </location>
</feature>
<evidence type="ECO:0000256" key="6">
    <source>
        <dbReference type="ARBA" id="ARBA00023163"/>
    </source>
</evidence>
<evidence type="ECO:0000256" key="7">
    <source>
        <dbReference type="ARBA" id="ARBA00023242"/>
    </source>
</evidence>
<accession>A0AAW1AVF0</accession>
<dbReference type="InterPro" id="IPR051649">
    <property type="entry name" value="CUT_Homeobox"/>
</dbReference>
<dbReference type="PROSITE" id="PS51042">
    <property type="entry name" value="CUT"/>
    <property type="match status" value="1"/>
</dbReference>
<dbReference type="Pfam" id="PF02376">
    <property type="entry name" value="CUT"/>
    <property type="match status" value="1"/>
</dbReference>
<comment type="caution">
    <text evidence="10">The sequence shown here is derived from an EMBL/GenBank/DDBJ whole genome shotgun (WGS) entry which is preliminary data.</text>
</comment>
<proteinExistence type="inferred from homology"/>
<dbReference type="InterPro" id="IPR003350">
    <property type="entry name" value="CUT_dom"/>
</dbReference>
<comment type="similarity">
    <text evidence="2">Belongs to the CUT homeobox family.</text>
</comment>
<dbReference type="SMART" id="SM01109">
    <property type="entry name" value="CUT"/>
    <property type="match status" value="1"/>
</dbReference>
<evidence type="ECO:0000256" key="8">
    <source>
        <dbReference type="SAM" id="MobiDB-lite"/>
    </source>
</evidence>
<organism evidence="10 11">
    <name type="scientific">Crotalus adamanteus</name>
    <name type="common">Eastern diamondback rattlesnake</name>
    <dbReference type="NCBI Taxonomy" id="8729"/>
    <lineage>
        <taxon>Eukaryota</taxon>
        <taxon>Metazoa</taxon>
        <taxon>Chordata</taxon>
        <taxon>Craniata</taxon>
        <taxon>Vertebrata</taxon>
        <taxon>Euteleostomi</taxon>
        <taxon>Lepidosauria</taxon>
        <taxon>Squamata</taxon>
        <taxon>Bifurcata</taxon>
        <taxon>Unidentata</taxon>
        <taxon>Episquamata</taxon>
        <taxon>Toxicofera</taxon>
        <taxon>Serpentes</taxon>
        <taxon>Colubroidea</taxon>
        <taxon>Viperidae</taxon>
        <taxon>Crotalinae</taxon>
        <taxon>Crotalus</taxon>
    </lineage>
</organism>
<evidence type="ECO:0000256" key="1">
    <source>
        <dbReference type="ARBA" id="ARBA00004123"/>
    </source>
</evidence>
<evidence type="ECO:0000313" key="11">
    <source>
        <dbReference type="Proteomes" id="UP001474421"/>
    </source>
</evidence>
<dbReference type="GO" id="GO:0005634">
    <property type="term" value="C:nucleus"/>
    <property type="evidence" value="ECO:0007669"/>
    <property type="project" value="UniProtKB-SubCell"/>
</dbReference>
<gene>
    <name evidence="10" type="ORF">NXF25_015430</name>
</gene>
<dbReference type="Proteomes" id="UP001474421">
    <property type="component" value="Unassembled WGS sequence"/>
</dbReference>
<dbReference type="InterPro" id="IPR010982">
    <property type="entry name" value="Lambda_DNA-bd_dom_sf"/>
</dbReference>